<dbReference type="PANTHER" id="PTHR30308:SF2">
    <property type="entry name" value="SSRA-BINDING PROTEIN"/>
    <property type="match status" value="1"/>
</dbReference>
<dbReference type="InterPro" id="IPR023620">
    <property type="entry name" value="SmpB"/>
</dbReference>
<comment type="similarity">
    <text evidence="3">Belongs to the SmpB family.</text>
</comment>
<dbReference type="Gene3D" id="2.40.280.10">
    <property type="match status" value="1"/>
</dbReference>
<dbReference type="PANTHER" id="PTHR30308">
    <property type="entry name" value="TMRNA-BINDING COMPONENT OF TRANS-TRANSLATION TAGGING COMPLEX"/>
    <property type="match status" value="1"/>
</dbReference>
<evidence type="ECO:0000313" key="5">
    <source>
        <dbReference type="Proteomes" id="UP000613030"/>
    </source>
</evidence>
<dbReference type="InterPro" id="IPR020081">
    <property type="entry name" value="SsrA-bd_prot_CS"/>
</dbReference>
<dbReference type="EMBL" id="JAERRB010000016">
    <property type="protein sequence ID" value="MBL0745397.1"/>
    <property type="molecule type" value="Genomic_DNA"/>
</dbReference>
<organism evidence="4 5">
    <name type="scientific">Chryseolinea lacunae</name>
    <dbReference type="NCBI Taxonomy" id="2801331"/>
    <lineage>
        <taxon>Bacteria</taxon>
        <taxon>Pseudomonadati</taxon>
        <taxon>Bacteroidota</taxon>
        <taxon>Cytophagia</taxon>
        <taxon>Cytophagales</taxon>
        <taxon>Fulvivirgaceae</taxon>
        <taxon>Chryseolinea</taxon>
    </lineage>
</organism>
<dbReference type="SUPFAM" id="SSF74982">
    <property type="entry name" value="Small protein B (SmpB)"/>
    <property type="match status" value="1"/>
</dbReference>
<dbReference type="Proteomes" id="UP000613030">
    <property type="component" value="Unassembled WGS sequence"/>
</dbReference>
<evidence type="ECO:0000256" key="1">
    <source>
        <dbReference type="ARBA" id="ARBA00022490"/>
    </source>
</evidence>
<evidence type="ECO:0000313" key="4">
    <source>
        <dbReference type="EMBL" id="MBL0745397.1"/>
    </source>
</evidence>
<dbReference type="RefSeq" id="WP_202015814.1">
    <property type="nucleotide sequence ID" value="NZ_JAERRB010000016.1"/>
</dbReference>
<evidence type="ECO:0000256" key="2">
    <source>
        <dbReference type="ARBA" id="ARBA00022884"/>
    </source>
</evidence>
<proteinExistence type="inferred from homology"/>
<comment type="function">
    <text evidence="3">Required for rescue of stalled ribosomes mediated by trans-translation. Binds to transfer-messenger RNA (tmRNA), required for stable association of tmRNA with ribosomes. tmRNA and SmpB together mimic tRNA shape, replacing the anticodon stem-loop with SmpB. tmRNA is encoded by the ssrA gene; the 2 termini fold to resemble tRNA(Ala) and it encodes a 'tag peptide', a short internal open reading frame. During trans-translation Ala-aminoacylated tmRNA acts like a tRNA, entering the A-site of stalled ribosomes, displacing the stalled mRNA. The ribosome then switches to translate the ORF on the tmRNA; the nascent peptide is terminated with the 'tag peptide' encoded by the tmRNA and targeted for degradation. The ribosome is freed to recommence translation, which seems to be the essential function of trans-translation.</text>
</comment>
<sequence length="153" mass="17625">MKQRFSNDINIKNRQAGFDYELLDKWVAGMVLTGTEIKSIREGKANLQDGYCYLSNGELFAKGINITPYAQGTHYNHEATRERKLLLKRSELKKLEGKVEEKGLTLVPTRLFINDRGIAKLEIALAKGKKTHDKRDSIKERDAKRELHRLKLK</sequence>
<dbReference type="Pfam" id="PF01668">
    <property type="entry name" value="SmpB"/>
    <property type="match status" value="1"/>
</dbReference>
<comment type="caution">
    <text evidence="4">The sequence shown here is derived from an EMBL/GenBank/DDBJ whole genome shotgun (WGS) entry which is preliminary data.</text>
</comment>
<keyword evidence="2 3" id="KW-0694">RNA-binding</keyword>
<protein>
    <recommendedName>
        <fullName evidence="3">SsrA-binding protein</fullName>
    </recommendedName>
    <alternativeName>
        <fullName evidence="3">Small protein B</fullName>
    </alternativeName>
</protein>
<dbReference type="NCBIfam" id="NF003843">
    <property type="entry name" value="PRK05422.1"/>
    <property type="match status" value="1"/>
</dbReference>
<dbReference type="PROSITE" id="PS01317">
    <property type="entry name" value="SSRP"/>
    <property type="match status" value="1"/>
</dbReference>
<gene>
    <name evidence="3 4" type="primary">smpB</name>
    <name evidence="4" type="ORF">JI741_29470</name>
</gene>
<evidence type="ECO:0000256" key="3">
    <source>
        <dbReference type="HAMAP-Rule" id="MF_00023"/>
    </source>
</evidence>
<comment type="subcellular location">
    <subcellularLocation>
        <location evidence="3">Cytoplasm</location>
    </subcellularLocation>
    <text evidence="3">The tmRNA-SmpB complex associates with stalled 70S ribosomes.</text>
</comment>
<name>A0ABS1L1I9_9BACT</name>
<accession>A0ABS1L1I9</accession>
<keyword evidence="5" id="KW-1185">Reference proteome</keyword>
<dbReference type="NCBIfam" id="TIGR00086">
    <property type="entry name" value="smpB"/>
    <property type="match status" value="1"/>
</dbReference>
<dbReference type="InterPro" id="IPR000037">
    <property type="entry name" value="SsrA-bd_prot"/>
</dbReference>
<keyword evidence="1 3" id="KW-0963">Cytoplasm</keyword>
<dbReference type="HAMAP" id="MF_00023">
    <property type="entry name" value="SmpB"/>
    <property type="match status" value="1"/>
</dbReference>
<reference evidence="4 5" key="1">
    <citation type="submission" date="2021-01" db="EMBL/GenBank/DDBJ databases">
        <title>Chryseolinea sp. Jin1 Genome sequencing and assembly.</title>
        <authorList>
            <person name="Kim I."/>
        </authorList>
    </citation>
    <scope>NUCLEOTIDE SEQUENCE [LARGE SCALE GENOMIC DNA]</scope>
    <source>
        <strain evidence="4 5">Jin1</strain>
    </source>
</reference>